<feature type="domain" description="HTH cro/C1-type" evidence="5">
    <location>
        <begin position="10"/>
        <end position="64"/>
    </location>
</feature>
<gene>
    <name evidence="6" type="ORF">HMPREF9696_04079</name>
</gene>
<evidence type="ECO:0000256" key="2">
    <source>
        <dbReference type="ARBA" id="ARBA00023015"/>
    </source>
</evidence>
<dbReference type="Proteomes" id="UP000001095">
    <property type="component" value="Unassembled WGS sequence"/>
</dbReference>
<reference evidence="6 7" key="1">
    <citation type="submission" date="2012-04" db="EMBL/GenBank/DDBJ databases">
        <title>The Genome Sequence of Afipia clevelandensis ATCC 49720.</title>
        <authorList>
            <consortium name="The Broad Institute Genome Sequencing Platform"/>
            <person name="Earl A."/>
            <person name="Ward D."/>
            <person name="Feldgarden M."/>
            <person name="Gevers D."/>
            <person name="Huys G."/>
            <person name="Walker B."/>
            <person name="Young S.K."/>
            <person name="Zeng Q."/>
            <person name="Gargeya S."/>
            <person name="Fitzgerald M."/>
            <person name="Haas B."/>
            <person name="Abouelleil A."/>
            <person name="Alvarado L."/>
            <person name="Arachchi H.M."/>
            <person name="Berlin A."/>
            <person name="Chapman S.B."/>
            <person name="Goldberg J."/>
            <person name="Griggs A."/>
            <person name="Gujja S."/>
            <person name="Hansen M."/>
            <person name="Howarth C."/>
            <person name="Imamovic A."/>
            <person name="Larimer J."/>
            <person name="McCowen C."/>
            <person name="Montmayeur A."/>
            <person name="Murphy C."/>
            <person name="Neiman D."/>
            <person name="Pearson M."/>
            <person name="Priest M."/>
            <person name="Roberts A."/>
            <person name="Saif S."/>
            <person name="Shea T."/>
            <person name="Sisk P."/>
            <person name="Sykes S."/>
            <person name="Wortman J."/>
            <person name="Nusbaum C."/>
            <person name="Birren B."/>
        </authorList>
    </citation>
    <scope>NUCLEOTIDE SEQUENCE [LARGE SCALE GENOMIC DNA]</scope>
    <source>
        <strain evidence="6 7">ATCC 49720</strain>
    </source>
</reference>
<keyword evidence="2" id="KW-0805">Transcription regulation</keyword>
<dbReference type="SMART" id="SM00530">
    <property type="entry name" value="HTH_XRE"/>
    <property type="match status" value="1"/>
</dbReference>
<dbReference type="SUPFAM" id="SSF47413">
    <property type="entry name" value="lambda repressor-like DNA-binding domains"/>
    <property type="match status" value="1"/>
</dbReference>
<dbReference type="InterPro" id="IPR026281">
    <property type="entry name" value="HTH_RamB"/>
</dbReference>
<dbReference type="PATRIC" id="fig|883079.3.peg.4163"/>
<proteinExistence type="inferred from homology"/>
<dbReference type="InterPro" id="IPR050807">
    <property type="entry name" value="TransReg_Diox_bact_type"/>
</dbReference>
<dbReference type="PANTHER" id="PTHR46797">
    <property type="entry name" value="HTH-TYPE TRANSCRIPTIONAL REGULATOR"/>
    <property type="match status" value="1"/>
</dbReference>
<dbReference type="RefSeq" id="WP_002714945.1">
    <property type="nucleotide sequence ID" value="NZ_KB375281.1"/>
</dbReference>
<keyword evidence="3" id="KW-0238">DNA-binding</keyword>
<evidence type="ECO:0000256" key="3">
    <source>
        <dbReference type="ARBA" id="ARBA00023125"/>
    </source>
</evidence>
<dbReference type="Pfam" id="PF06114">
    <property type="entry name" value="Peptidase_M78"/>
    <property type="match status" value="1"/>
</dbReference>
<dbReference type="InterPro" id="IPR010982">
    <property type="entry name" value="Lambda_DNA-bd_dom_sf"/>
</dbReference>
<dbReference type="Pfam" id="PF09856">
    <property type="entry name" value="ScfRs"/>
    <property type="match status" value="1"/>
</dbReference>
<dbReference type="HOGENOM" id="CLU_046383_0_0_5"/>
<keyword evidence="7" id="KW-1185">Reference proteome</keyword>
<dbReference type="InterPro" id="IPR001387">
    <property type="entry name" value="Cro/C1-type_HTH"/>
</dbReference>
<dbReference type="GO" id="GO:0005829">
    <property type="term" value="C:cytosol"/>
    <property type="evidence" value="ECO:0007669"/>
    <property type="project" value="TreeGrafter"/>
</dbReference>
<dbReference type="PROSITE" id="PS50943">
    <property type="entry name" value="HTH_CROC1"/>
    <property type="match status" value="1"/>
</dbReference>
<accession>K8P0A0</accession>
<evidence type="ECO:0000256" key="4">
    <source>
        <dbReference type="ARBA" id="ARBA00023163"/>
    </source>
</evidence>
<dbReference type="CDD" id="cd00093">
    <property type="entry name" value="HTH_XRE"/>
    <property type="match status" value="1"/>
</dbReference>
<dbReference type="InterPro" id="IPR010359">
    <property type="entry name" value="IrrE_HExxH"/>
</dbReference>
<dbReference type="InterPro" id="IPR018653">
    <property type="entry name" value="ScfR_C"/>
</dbReference>
<evidence type="ECO:0000313" key="7">
    <source>
        <dbReference type="Proteomes" id="UP000001095"/>
    </source>
</evidence>
<comment type="caution">
    <text evidence="6">The sequence shown here is derived from an EMBL/GenBank/DDBJ whole genome shotgun (WGS) entry which is preliminary data.</text>
</comment>
<evidence type="ECO:0000313" key="6">
    <source>
        <dbReference type="EMBL" id="EKS31858.1"/>
    </source>
</evidence>
<dbReference type="GO" id="GO:0003700">
    <property type="term" value="F:DNA-binding transcription factor activity"/>
    <property type="evidence" value="ECO:0007669"/>
    <property type="project" value="TreeGrafter"/>
</dbReference>
<sequence length="474" mass="52704">MKKTFMGVRLKRLREERKLTQAALAAKLGISLSYLNQLENNQRPLTLPVLLALNATFGVDVQTFSDDDEARLISDLREALADPAIGEPIATADLRELALNMPAVGRALVALHRQYRQAAEQGAALAARLGEDRQAASAILPSTPFEEVRDFFYANNNHIPELDEAAEAIVTRMKFPIGRMAPALATYLEERHRVKIVLDAFDDIPAGTQRTFDVGTRVMHLSRRLRPGQQAFQFATQIAFLEFDNELRSIVKRSRFTSDEARGLARIGLANYFAGALVLPYTAFLKEAEKCRYDIELLGDRFGVGFETVCHRLSTLQRPNARGVPFFFIRVDRAGNISKRQSATDFHFSRVGGTCPLWNVYEAFASPGRVLTQLARMPDERTYLWIARTVSHGQGGFGAPMKTFAVALGCDVRHADRVVYARGLSIDSAVTTPIGMGCKVCERPDCSQRAFPPIGRSLHVDESRTHFAPYATSL</sequence>
<organism evidence="6 7">
    <name type="scientific">Afipia clevelandensis ATCC 49720</name>
    <dbReference type="NCBI Taxonomy" id="883079"/>
    <lineage>
        <taxon>Bacteria</taxon>
        <taxon>Pseudomonadati</taxon>
        <taxon>Pseudomonadota</taxon>
        <taxon>Alphaproteobacteria</taxon>
        <taxon>Hyphomicrobiales</taxon>
        <taxon>Nitrobacteraceae</taxon>
        <taxon>Afipia</taxon>
    </lineage>
</organism>
<protein>
    <recommendedName>
        <fullName evidence="5">HTH cro/C1-type domain-containing protein</fullName>
    </recommendedName>
</protein>
<dbReference type="GO" id="GO:0003677">
    <property type="term" value="F:DNA binding"/>
    <property type="evidence" value="ECO:0007669"/>
    <property type="project" value="UniProtKB-KW"/>
</dbReference>
<dbReference type="Pfam" id="PF01381">
    <property type="entry name" value="HTH_3"/>
    <property type="match status" value="1"/>
</dbReference>
<dbReference type="EMBL" id="AGWY01000018">
    <property type="protein sequence ID" value="EKS31858.1"/>
    <property type="molecule type" value="Genomic_DNA"/>
</dbReference>
<dbReference type="PANTHER" id="PTHR46797:SF23">
    <property type="entry name" value="HTH-TYPE TRANSCRIPTIONAL REGULATOR SUTR"/>
    <property type="match status" value="1"/>
</dbReference>
<dbReference type="PIRSF" id="PIRSF019251">
    <property type="entry name" value="Rv0465c"/>
    <property type="match status" value="1"/>
</dbReference>
<evidence type="ECO:0000259" key="5">
    <source>
        <dbReference type="PROSITE" id="PS50943"/>
    </source>
</evidence>
<name>K8P0A0_9BRAD</name>
<dbReference type="AlphaFoldDB" id="K8P0A0"/>
<keyword evidence="4" id="KW-0804">Transcription</keyword>
<comment type="similarity">
    <text evidence="1">Belongs to the short-chain fatty acyl-CoA assimilation regulator (ScfR) family.</text>
</comment>
<evidence type="ECO:0000256" key="1">
    <source>
        <dbReference type="ARBA" id="ARBA00007227"/>
    </source>
</evidence>
<dbReference type="Gene3D" id="1.10.260.40">
    <property type="entry name" value="lambda repressor-like DNA-binding domains"/>
    <property type="match status" value="1"/>
</dbReference>
<dbReference type="OrthoDB" id="1123084at2"/>